<dbReference type="EMBL" id="OU015566">
    <property type="protein sequence ID" value="CAG5103482.1"/>
    <property type="molecule type" value="Genomic_DNA"/>
</dbReference>
<feature type="transmembrane region" description="Helical" evidence="2">
    <location>
        <begin position="59"/>
        <end position="76"/>
    </location>
</feature>
<reference evidence="3 4" key="1">
    <citation type="submission" date="2021-04" db="EMBL/GenBank/DDBJ databases">
        <authorList>
            <person name="Bliznina A."/>
        </authorList>
    </citation>
    <scope>NUCLEOTIDE SEQUENCE [LARGE SCALE GENOMIC DNA]</scope>
</reference>
<keyword evidence="2" id="KW-1133">Transmembrane helix</keyword>
<keyword evidence="2" id="KW-0812">Transmembrane</keyword>
<organism evidence="3 4">
    <name type="scientific">Oikopleura dioica</name>
    <name type="common">Tunicate</name>
    <dbReference type="NCBI Taxonomy" id="34765"/>
    <lineage>
        <taxon>Eukaryota</taxon>
        <taxon>Metazoa</taxon>
        <taxon>Chordata</taxon>
        <taxon>Tunicata</taxon>
        <taxon>Appendicularia</taxon>
        <taxon>Copelata</taxon>
        <taxon>Oikopleuridae</taxon>
        <taxon>Oikopleura</taxon>
    </lineage>
</organism>
<keyword evidence="2" id="KW-0472">Membrane</keyword>
<evidence type="ECO:0000256" key="1">
    <source>
        <dbReference type="SAM" id="MobiDB-lite"/>
    </source>
</evidence>
<feature type="transmembrane region" description="Helical" evidence="2">
    <location>
        <begin position="96"/>
        <end position="114"/>
    </location>
</feature>
<feature type="transmembrane region" description="Helical" evidence="2">
    <location>
        <begin position="159"/>
        <end position="180"/>
    </location>
</feature>
<name>A0ABN7SLH0_OIKDI</name>
<feature type="transmembrane region" description="Helical" evidence="2">
    <location>
        <begin position="12"/>
        <end position="38"/>
    </location>
</feature>
<feature type="transmembrane region" description="Helical" evidence="2">
    <location>
        <begin position="201"/>
        <end position="220"/>
    </location>
</feature>
<dbReference type="Proteomes" id="UP001158576">
    <property type="component" value="Chromosome 1"/>
</dbReference>
<sequence length="426" mass="49404">MKYKGGPSFVTILTIGTIVALFSSIVIFFIIRALIRLFQKTTLIKDHYLHLLTSLPHDLVHHFFQIFLFFKIFIFVPDEAFPATFQSFLLEKPGLGIFYAIILFLDILRIFVVFKWCEKVQRDQGLALVRIDAFVNGTSFLICRIPLMLVQRAIMDKFYFPNFLVLFICYDNLFLLYSVISSAYYAEIKLKNALNFLSKTFIIISLPIIFIILSIFRMALQFSSVDISKCLQIVTYGEFSYLTRKSCTGILEHFFIYLSILPYLLIPALIIKNYYFIRSSMKKNKSLLDNFILDKVHSRNPSEEEEHKETLEEVDEFSQVLKEVKVDDEVFDNRISSSSGPYHMVGYVQTENEPMSQEAQEVFQDQSLKTGASSLKYLEFQSMSREEKNMWLKNGIDPETGETAANSEDEEDVEFYSSFASLSLKK</sequence>
<feature type="transmembrane region" description="Helical" evidence="2">
    <location>
        <begin position="254"/>
        <end position="275"/>
    </location>
</feature>
<evidence type="ECO:0000256" key="2">
    <source>
        <dbReference type="SAM" id="Phobius"/>
    </source>
</evidence>
<evidence type="ECO:0000313" key="4">
    <source>
        <dbReference type="Proteomes" id="UP001158576"/>
    </source>
</evidence>
<accession>A0ABN7SLH0</accession>
<gene>
    <name evidence="3" type="ORF">OKIOD_LOCUS9556</name>
</gene>
<feature type="region of interest" description="Disordered" evidence="1">
    <location>
        <begin position="393"/>
        <end position="412"/>
    </location>
</feature>
<evidence type="ECO:0000313" key="3">
    <source>
        <dbReference type="EMBL" id="CAG5103482.1"/>
    </source>
</evidence>
<protein>
    <submittedName>
        <fullName evidence="3">Oidioi.mRNA.OKI2018_I69.chr1.g791.t1.cds</fullName>
    </submittedName>
</protein>
<proteinExistence type="predicted"/>
<keyword evidence="4" id="KW-1185">Reference proteome</keyword>
<feature type="transmembrane region" description="Helical" evidence="2">
    <location>
        <begin position="126"/>
        <end position="147"/>
    </location>
</feature>